<protein>
    <submittedName>
        <fullName evidence="1">Uncharacterized protein</fullName>
    </submittedName>
</protein>
<dbReference type="PROSITE" id="PS51257">
    <property type="entry name" value="PROKAR_LIPOPROTEIN"/>
    <property type="match status" value="1"/>
</dbReference>
<accession>A0A0B7A0E4</accession>
<dbReference type="AlphaFoldDB" id="A0A0B7A0E4"/>
<reference evidence="1" key="1">
    <citation type="submission" date="2014-12" db="EMBL/GenBank/DDBJ databases">
        <title>Insight into the proteome of Arion vulgaris.</title>
        <authorList>
            <person name="Aradska J."/>
            <person name="Bulat T."/>
            <person name="Smidak R."/>
            <person name="Sarate P."/>
            <person name="Gangsoo J."/>
            <person name="Sialana F."/>
            <person name="Bilban M."/>
            <person name="Lubec G."/>
        </authorList>
    </citation>
    <scope>NUCLEOTIDE SEQUENCE</scope>
    <source>
        <tissue evidence="1">Skin</tissue>
    </source>
</reference>
<gene>
    <name evidence="1" type="primary">ORF89417</name>
</gene>
<organism evidence="1">
    <name type="scientific">Arion vulgaris</name>
    <dbReference type="NCBI Taxonomy" id="1028688"/>
    <lineage>
        <taxon>Eukaryota</taxon>
        <taxon>Metazoa</taxon>
        <taxon>Spiralia</taxon>
        <taxon>Lophotrochozoa</taxon>
        <taxon>Mollusca</taxon>
        <taxon>Gastropoda</taxon>
        <taxon>Heterobranchia</taxon>
        <taxon>Euthyneura</taxon>
        <taxon>Panpulmonata</taxon>
        <taxon>Eupulmonata</taxon>
        <taxon>Stylommatophora</taxon>
        <taxon>Helicina</taxon>
        <taxon>Arionoidea</taxon>
        <taxon>Arionidae</taxon>
        <taxon>Arion</taxon>
    </lineage>
</organism>
<dbReference type="EMBL" id="HACG01027177">
    <property type="protein sequence ID" value="CEK74042.1"/>
    <property type="molecule type" value="Transcribed_RNA"/>
</dbReference>
<evidence type="ECO:0000313" key="1">
    <source>
        <dbReference type="EMBL" id="CEK74042.1"/>
    </source>
</evidence>
<name>A0A0B7A0E4_9EUPU</name>
<sequence length="90" mass="10108">MVHFWNKHLAIGSILLQSCCVFMPLWTTAVPVSAVTSSESLHYLIKYGYLEGQDPKTGALRSEDSFIQALKQFQTMAIFQSLVNLITTLK</sequence>
<proteinExistence type="predicted"/>